<dbReference type="EMBL" id="JAIWYP010000010">
    <property type="protein sequence ID" value="KAH3755279.1"/>
    <property type="molecule type" value="Genomic_DNA"/>
</dbReference>
<name>A0A9D4DTC6_DREPO</name>
<dbReference type="AlphaFoldDB" id="A0A9D4DTC6"/>
<accession>A0A9D4DTC6</accession>
<reference evidence="1" key="1">
    <citation type="journal article" date="2019" name="bioRxiv">
        <title>The Genome of the Zebra Mussel, Dreissena polymorpha: A Resource for Invasive Species Research.</title>
        <authorList>
            <person name="McCartney M.A."/>
            <person name="Auch B."/>
            <person name="Kono T."/>
            <person name="Mallez S."/>
            <person name="Zhang Y."/>
            <person name="Obille A."/>
            <person name="Becker A."/>
            <person name="Abrahante J.E."/>
            <person name="Garbe J."/>
            <person name="Badalamenti J.P."/>
            <person name="Herman A."/>
            <person name="Mangelson H."/>
            <person name="Liachko I."/>
            <person name="Sullivan S."/>
            <person name="Sone E.D."/>
            <person name="Koren S."/>
            <person name="Silverstein K.A.T."/>
            <person name="Beckman K.B."/>
            <person name="Gohl D.M."/>
        </authorList>
    </citation>
    <scope>NUCLEOTIDE SEQUENCE</scope>
    <source>
        <strain evidence="1">Duluth1</strain>
        <tissue evidence="1">Whole animal</tissue>
    </source>
</reference>
<proteinExistence type="predicted"/>
<dbReference type="Proteomes" id="UP000828390">
    <property type="component" value="Unassembled WGS sequence"/>
</dbReference>
<keyword evidence="2" id="KW-1185">Reference proteome</keyword>
<reference evidence="1" key="2">
    <citation type="submission" date="2020-11" db="EMBL/GenBank/DDBJ databases">
        <authorList>
            <person name="McCartney M.A."/>
            <person name="Auch B."/>
            <person name="Kono T."/>
            <person name="Mallez S."/>
            <person name="Becker A."/>
            <person name="Gohl D.M."/>
            <person name="Silverstein K.A.T."/>
            <person name="Koren S."/>
            <person name="Bechman K.B."/>
            <person name="Herman A."/>
            <person name="Abrahante J.E."/>
            <person name="Garbe J."/>
        </authorList>
    </citation>
    <scope>NUCLEOTIDE SEQUENCE</scope>
    <source>
        <strain evidence="1">Duluth1</strain>
        <tissue evidence="1">Whole animal</tissue>
    </source>
</reference>
<organism evidence="1 2">
    <name type="scientific">Dreissena polymorpha</name>
    <name type="common">Zebra mussel</name>
    <name type="synonym">Mytilus polymorpha</name>
    <dbReference type="NCBI Taxonomy" id="45954"/>
    <lineage>
        <taxon>Eukaryota</taxon>
        <taxon>Metazoa</taxon>
        <taxon>Spiralia</taxon>
        <taxon>Lophotrochozoa</taxon>
        <taxon>Mollusca</taxon>
        <taxon>Bivalvia</taxon>
        <taxon>Autobranchia</taxon>
        <taxon>Heteroconchia</taxon>
        <taxon>Euheterodonta</taxon>
        <taxon>Imparidentia</taxon>
        <taxon>Neoheterodontei</taxon>
        <taxon>Myida</taxon>
        <taxon>Dreissenoidea</taxon>
        <taxon>Dreissenidae</taxon>
        <taxon>Dreissena</taxon>
    </lineage>
</organism>
<gene>
    <name evidence="1" type="ORF">DPMN_189970</name>
</gene>
<evidence type="ECO:0000313" key="1">
    <source>
        <dbReference type="EMBL" id="KAH3755279.1"/>
    </source>
</evidence>
<comment type="caution">
    <text evidence="1">The sequence shown here is derived from an EMBL/GenBank/DDBJ whole genome shotgun (WGS) entry which is preliminary data.</text>
</comment>
<protein>
    <submittedName>
        <fullName evidence="1">Uncharacterized protein</fullName>
    </submittedName>
</protein>
<evidence type="ECO:0000313" key="2">
    <source>
        <dbReference type="Proteomes" id="UP000828390"/>
    </source>
</evidence>
<sequence length="58" mass="6195">MTLPDYESAWTDIASSSNSTSSYKVFSHDLGEVPILVDVQVKAIDGPNKGYIFQASGG</sequence>